<dbReference type="KEGG" id="xin:Q7W82_04210"/>
<name>A0AAU8I7W1_9XANT</name>
<evidence type="ECO:0000313" key="4">
    <source>
        <dbReference type="Proteomes" id="UP001430647"/>
    </source>
</evidence>
<dbReference type="EMBL" id="JAKJPQ010000009">
    <property type="protein sequence ID" value="MCI2262191.1"/>
    <property type="molecule type" value="Genomic_DNA"/>
</dbReference>
<keyword evidence="4" id="KW-1185">Reference proteome</keyword>
<reference evidence="2" key="2">
    <citation type="submission" date="2022-01" db="EMBL/GenBank/DDBJ databases">
        <authorList>
            <person name="Rana R."/>
            <person name="Patil P.B."/>
        </authorList>
    </citation>
    <scope>NUCLEOTIDE SEQUENCE</scope>
    <source>
        <strain evidence="2">PPL560</strain>
    </source>
</reference>
<dbReference type="Proteomes" id="UP001430647">
    <property type="component" value="Unassembled WGS sequence"/>
</dbReference>
<dbReference type="InterPro" id="IPR046748">
    <property type="entry name" value="HipA_2"/>
</dbReference>
<protein>
    <recommendedName>
        <fullName evidence="1">HipA-like kinase domain-containing protein</fullName>
    </recommendedName>
</protein>
<dbReference type="Pfam" id="PF20613">
    <property type="entry name" value="HipA_2"/>
    <property type="match status" value="1"/>
</dbReference>
<reference evidence="3" key="3">
    <citation type="submission" date="2023-08" db="EMBL/GenBank/DDBJ databases">
        <title>Complete genome sequence of Xanthomonas indica.</title>
        <authorList>
            <person name="Patil P.B."/>
            <person name="Rana R."/>
        </authorList>
    </citation>
    <scope>NUCLEOTIDE SEQUENCE</scope>
    <source>
        <strain evidence="3">PPL560</strain>
    </source>
</reference>
<gene>
    <name evidence="2" type="ORF">L3V74_11615</name>
    <name evidence="3" type="ORF">Q7W82_04210</name>
</gene>
<accession>A0AAU8I7W1</accession>
<dbReference type="EMBL" id="CP131914">
    <property type="protein sequence ID" value="XCI81372.1"/>
    <property type="molecule type" value="Genomic_DNA"/>
</dbReference>
<feature type="domain" description="HipA-like kinase" evidence="1">
    <location>
        <begin position="11"/>
        <end position="247"/>
    </location>
</feature>
<evidence type="ECO:0000259" key="1">
    <source>
        <dbReference type="Pfam" id="PF20613"/>
    </source>
</evidence>
<organism evidence="3">
    <name type="scientific">Xanthomonas indica</name>
    <dbReference type="NCBI Taxonomy" id="2912242"/>
    <lineage>
        <taxon>Bacteria</taxon>
        <taxon>Pseudomonadati</taxon>
        <taxon>Pseudomonadota</taxon>
        <taxon>Gammaproteobacteria</taxon>
        <taxon>Lysobacterales</taxon>
        <taxon>Lysobacteraceae</taxon>
        <taxon>Xanthomonas</taxon>
    </lineage>
</organism>
<evidence type="ECO:0000313" key="3">
    <source>
        <dbReference type="EMBL" id="XCI81372.1"/>
    </source>
</evidence>
<dbReference type="RefSeq" id="WP_242160158.1">
    <property type="nucleotide sequence ID" value="NZ_CP131914.1"/>
</dbReference>
<proteinExistence type="predicted"/>
<sequence>MTGLPKPPVEIEEILGRSEQGRTRPFLCRCDDDALYYVKGTFANRRSLICEWVAGRLATGFGLNVPSFEIAYAPKELVELHPEGRDLGFGPVFASQVAPNLNEILFTQLGRVPLKVRQDVVAFDWWINNPDRTLTAMGGNPNLLWNASSEQLVVIDHNLAFDPAFDAGAFRETHIFQNEFNALRADLVLMAQYATRMQKTLELWDHTWELIPEEWLFHDDEQTVPIDFDPVACRQFLSRCSTEELWRLP</sequence>
<dbReference type="AlphaFoldDB" id="A0AAU8I7W1"/>
<reference evidence="2 4" key="1">
    <citation type="journal article" date="2022" name="Curr. Microbiol.">
        <title>Xanthomonas indica sp. nov., a Novel Member of Non-Pathogenic Xanthomonas Community from Healthy Rice Seeds.</title>
        <authorList>
            <person name="Rana R."/>
            <person name="Madhavan V.N."/>
            <person name="Saroha T."/>
            <person name="Bansal K."/>
            <person name="Kaur A."/>
            <person name="Sonti R.V."/>
            <person name="Patel H.K."/>
            <person name="Patil P.B."/>
        </authorList>
    </citation>
    <scope>NUCLEOTIDE SEQUENCE [LARGE SCALE GENOMIC DNA]</scope>
    <source>
        <strain evidence="2 4">PPL560</strain>
    </source>
</reference>
<evidence type="ECO:0000313" key="2">
    <source>
        <dbReference type="EMBL" id="MCI2262191.1"/>
    </source>
</evidence>